<name>A0ABD1ZI27_9MARC</name>
<accession>A0ABD1ZI27</accession>
<dbReference type="AlphaFoldDB" id="A0ABD1ZI27"/>
<proteinExistence type="predicted"/>
<evidence type="ECO:0000313" key="2">
    <source>
        <dbReference type="Proteomes" id="UP001605036"/>
    </source>
</evidence>
<organism evidence="1 2">
    <name type="scientific">Riccia fluitans</name>
    <dbReference type="NCBI Taxonomy" id="41844"/>
    <lineage>
        <taxon>Eukaryota</taxon>
        <taxon>Viridiplantae</taxon>
        <taxon>Streptophyta</taxon>
        <taxon>Embryophyta</taxon>
        <taxon>Marchantiophyta</taxon>
        <taxon>Marchantiopsida</taxon>
        <taxon>Marchantiidae</taxon>
        <taxon>Marchantiales</taxon>
        <taxon>Ricciaceae</taxon>
        <taxon>Riccia</taxon>
    </lineage>
</organism>
<comment type="caution">
    <text evidence="1">The sequence shown here is derived from an EMBL/GenBank/DDBJ whole genome shotgun (WGS) entry which is preliminary data.</text>
</comment>
<protein>
    <submittedName>
        <fullName evidence="1">Uncharacterized protein</fullName>
    </submittedName>
</protein>
<gene>
    <name evidence="1" type="ORF">R1flu_018728</name>
</gene>
<dbReference type="Proteomes" id="UP001605036">
    <property type="component" value="Unassembled WGS sequence"/>
</dbReference>
<reference evidence="1 2" key="1">
    <citation type="submission" date="2024-09" db="EMBL/GenBank/DDBJ databases">
        <title>Chromosome-scale assembly of Riccia fluitans.</title>
        <authorList>
            <person name="Paukszto L."/>
            <person name="Sawicki J."/>
            <person name="Karawczyk K."/>
            <person name="Piernik-Szablinska J."/>
            <person name="Szczecinska M."/>
            <person name="Mazdziarz M."/>
        </authorList>
    </citation>
    <scope>NUCLEOTIDE SEQUENCE [LARGE SCALE GENOMIC DNA]</scope>
    <source>
        <strain evidence="1">Rf_01</strain>
        <tissue evidence="1">Aerial parts of the thallus</tissue>
    </source>
</reference>
<keyword evidence="2" id="KW-1185">Reference proteome</keyword>
<sequence>MALVPLCNPTGWIVAPRTRPVSDPIRCGRTPDPSIGAVVRMLRLSTVFPPTALDGLHRSILGVSAPNGFTPPSRSVPSPWFQSAAALSACDACRLIILARVEVPRWFRPFSHAHFVLSSVSYFVGDPLNLPGLFLDLCYGSFTSQLSKWRSALWNCSPSMIFP</sequence>
<dbReference type="EMBL" id="JBHFFA010000001">
    <property type="protein sequence ID" value="KAL2650600.1"/>
    <property type="molecule type" value="Genomic_DNA"/>
</dbReference>
<evidence type="ECO:0000313" key="1">
    <source>
        <dbReference type="EMBL" id="KAL2650600.1"/>
    </source>
</evidence>